<dbReference type="EMBL" id="CAJNOC010004632">
    <property type="protein sequence ID" value="CAF1028486.1"/>
    <property type="molecule type" value="Genomic_DNA"/>
</dbReference>
<accession>A0A814IUM4</accession>
<dbReference type="InterPro" id="IPR036508">
    <property type="entry name" value="Chitin-bd_dom_sf"/>
</dbReference>
<feature type="domain" description="Chitin-binding type-2" evidence="2">
    <location>
        <begin position="71"/>
        <end position="132"/>
    </location>
</feature>
<comment type="caution">
    <text evidence="3">The sequence shown here is derived from an EMBL/GenBank/DDBJ whole genome shotgun (WGS) entry which is preliminary data.</text>
</comment>
<keyword evidence="1" id="KW-0732">Signal</keyword>
<dbReference type="OrthoDB" id="6020543at2759"/>
<sequence>MFKIVVLALAALQFVYCIPNVGDPCKAGDKSIHIEGTCSKYLFCGNNVWNENYCHPGYRLDLNTMYCNIRDDNCVPCLFYIKANFEFKTVSGNCNKYYVCVNDLLTQASCPTGMYYNSAIRACDLPENVTGC</sequence>
<dbReference type="SMART" id="SM00494">
    <property type="entry name" value="ChtBD2"/>
    <property type="match status" value="2"/>
</dbReference>
<dbReference type="Gene3D" id="2.170.140.10">
    <property type="entry name" value="Chitin binding domain"/>
    <property type="match status" value="1"/>
</dbReference>
<gene>
    <name evidence="3" type="ORF">OXX778_LOCUS17741</name>
</gene>
<organism evidence="3 4">
    <name type="scientific">Brachionus calyciflorus</name>
    <dbReference type="NCBI Taxonomy" id="104777"/>
    <lineage>
        <taxon>Eukaryota</taxon>
        <taxon>Metazoa</taxon>
        <taxon>Spiralia</taxon>
        <taxon>Gnathifera</taxon>
        <taxon>Rotifera</taxon>
        <taxon>Eurotatoria</taxon>
        <taxon>Monogononta</taxon>
        <taxon>Pseudotrocha</taxon>
        <taxon>Ploima</taxon>
        <taxon>Brachionidae</taxon>
        <taxon>Brachionus</taxon>
    </lineage>
</organism>
<proteinExistence type="predicted"/>
<keyword evidence="4" id="KW-1185">Reference proteome</keyword>
<dbReference type="InterPro" id="IPR002557">
    <property type="entry name" value="Chitin-bd_dom"/>
</dbReference>
<dbReference type="Proteomes" id="UP000663879">
    <property type="component" value="Unassembled WGS sequence"/>
</dbReference>
<dbReference type="AlphaFoldDB" id="A0A814IUM4"/>
<evidence type="ECO:0000256" key="1">
    <source>
        <dbReference type="SAM" id="SignalP"/>
    </source>
</evidence>
<dbReference type="Pfam" id="PF01607">
    <property type="entry name" value="CBM_14"/>
    <property type="match status" value="1"/>
</dbReference>
<dbReference type="GO" id="GO:0008061">
    <property type="term" value="F:chitin binding"/>
    <property type="evidence" value="ECO:0007669"/>
    <property type="project" value="InterPro"/>
</dbReference>
<dbReference type="SUPFAM" id="SSF57625">
    <property type="entry name" value="Invertebrate chitin-binding proteins"/>
    <property type="match status" value="1"/>
</dbReference>
<feature type="signal peptide" evidence="1">
    <location>
        <begin position="1"/>
        <end position="17"/>
    </location>
</feature>
<reference evidence="3" key="1">
    <citation type="submission" date="2021-02" db="EMBL/GenBank/DDBJ databases">
        <authorList>
            <person name="Nowell W R."/>
        </authorList>
    </citation>
    <scope>NUCLEOTIDE SEQUENCE</scope>
    <source>
        <strain evidence="3">Ploen Becks lab</strain>
    </source>
</reference>
<dbReference type="PROSITE" id="PS50940">
    <property type="entry name" value="CHIT_BIND_II"/>
    <property type="match status" value="1"/>
</dbReference>
<name>A0A814IUM4_9BILA</name>
<dbReference type="GO" id="GO:0005576">
    <property type="term" value="C:extracellular region"/>
    <property type="evidence" value="ECO:0007669"/>
    <property type="project" value="InterPro"/>
</dbReference>
<evidence type="ECO:0000313" key="3">
    <source>
        <dbReference type="EMBL" id="CAF1028486.1"/>
    </source>
</evidence>
<protein>
    <recommendedName>
        <fullName evidence="2">Chitin-binding type-2 domain-containing protein</fullName>
    </recommendedName>
</protein>
<evidence type="ECO:0000313" key="4">
    <source>
        <dbReference type="Proteomes" id="UP000663879"/>
    </source>
</evidence>
<evidence type="ECO:0000259" key="2">
    <source>
        <dbReference type="PROSITE" id="PS50940"/>
    </source>
</evidence>
<feature type="chain" id="PRO_5032752126" description="Chitin-binding type-2 domain-containing protein" evidence="1">
    <location>
        <begin position="18"/>
        <end position="132"/>
    </location>
</feature>